<organism evidence="1 2">
    <name type="scientific">Catharanthus roseus</name>
    <name type="common">Madagascar periwinkle</name>
    <name type="synonym">Vinca rosea</name>
    <dbReference type="NCBI Taxonomy" id="4058"/>
    <lineage>
        <taxon>Eukaryota</taxon>
        <taxon>Viridiplantae</taxon>
        <taxon>Streptophyta</taxon>
        <taxon>Embryophyta</taxon>
        <taxon>Tracheophyta</taxon>
        <taxon>Spermatophyta</taxon>
        <taxon>Magnoliopsida</taxon>
        <taxon>eudicotyledons</taxon>
        <taxon>Gunneridae</taxon>
        <taxon>Pentapetalae</taxon>
        <taxon>asterids</taxon>
        <taxon>lamiids</taxon>
        <taxon>Gentianales</taxon>
        <taxon>Apocynaceae</taxon>
        <taxon>Rauvolfioideae</taxon>
        <taxon>Vinceae</taxon>
        <taxon>Catharanthinae</taxon>
        <taxon>Catharanthus</taxon>
    </lineage>
</organism>
<evidence type="ECO:0000313" key="2">
    <source>
        <dbReference type="Proteomes" id="UP001060085"/>
    </source>
</evidence>
<name>A0ACC0B7S5_CATRO</name>
<keyword evidence="2" id="KW-1185">Reference proteome</keyword>
<dbReference type="EMBL" id="CM044704">
    <property type="protein sequence ID" value="KAI5668690.1"/>
    <property type="molecule type" value="Genomic_DNA"/>
</dbReference>
<protein>
    <submittedName>
        <fullName evidence="1">Uncharacterized protein</fullName>
    </submittedName>
</protein>
<sequence>MGYNWINSSWQRMEAIGRQEMAYSKLARARSNCYKDGCYDGNAYRGSNYRNGHYTHRRQMCIGNFYSHAKTFDYIPYEYYCENSPYDVHKRYHGSNDYGDQNCGKSRGYQIRCQGKGKDGTNRILFCDVMGQRDHSLFVNVLHQFINLDRTHLLVVQHSFHDILVCIAHNVEHGIFVIP</sequence>
<dbReference type="Proteomes" id="UP001060085">
    <property type="component" value="Linkage Group LG04"/>
</dbReference>
<accession>A0ACC0B7S5</accession>
<proteinExistence type="predicted"/>
<evidence type="ECO:0000313" key="1">
    <source>
        <dbReference type="EMBL" id="KAI5668690.1"/>
    </source>
</evidence>
<comment type="caution">
    <text evidence="1">The sequence shown here is derived from an EMBL/GenBank/DDBJ whole genome shotgun (WGS) entry which is preliminary data.</text>
</comment>
<gene>
    <name evidence="1" type="ORF">M9H77_18543</name>
</gene>
<reference evidence="2" key="1">
    <citation type="journal article" date="2023" name="Nat. Plants">
        <title>Single-cell RNA sequencing provides a high-resolution roadmap for understanding the multicellular compartmentation of specialized metabolism.</title>
        <authorList>
            <person name="Sun S."/>
            <person name="Shen X."/>
            <person name="Li Y."/>
            <person name="Li Y."/>
            <person name="Wang S."/>
            <person name="Li R."/>
            <person name="Zhang H."/>
            <person name="Shen G."/>
            <person name="Guo B."/>
            <person name="Wei J."/>
            <person name="Xu J."/>
            <person name="St-Pierre B."/>
            <person name="Chen S."/>
            <person name="Sun C."/>
        </authorList>
    </citation>
    <scope>NUCLEOTIDE SEQUENCE [LARGE SCALE GENOMIC DNA]</scope>
</reference>